<protein>
    <submittedName>
        <fullName evidence="2">Uncharacterized protein</fullName>
    </submittedName>
</protein>
<evidence type="ECO:0000256" key="1">
    <source>
        <dbReference type="SAM" id="Coils"/>
    </source>
</evidence>
<feature type="coiled-coil region" evidence="1">
    <location>
        <begin position="380"/>
        <end position="407"/>
    </location>
</feature>
<dbReference type="RefSeq" id="WP_089359331.1">
    <property type="nucleotide sequence ID" value="NZ_FZOG01000002.1"/>
</dbReference>
<dbReference type="EMBL" id="FZOG01000002">
    <property type="protein sequence ID" value="SNS15736.1"/>
    <property type="molecule type" value="Genomic_DNA"/>
</dbReference>
<dbReference type="AlphaFoldDB" id="A0A239C692"/>
<dbReference type="Proteomes" id="UP000242915">
    <property type="component" value="Unassembled WGS sequence"/>
</dbReference>
<evidence type="ECO:0000313" key="2">
    <source>
        <dbReference type="EMBL" id="SNS15736.1"/>
    </source>
</evidence>
<gene>
    <name evidence="2" type="ORF">SAMN05216255_1535</name>
</gene>
<keyword evidence="3" id="KW-1185">Reference proteome</keyword>
<keyword evidence="1" id="KW-0175">Coiled coil</keyword>
<evidence type="ECO:0000313" key="3">
    <source>
        <dbReference type="Proteomes" id="UP000242915"/>
    </source>
</evidence>
<name>A0A239C692_9PSED</name>
<proteinExistence type="predicted"/>
<reference evidence="3" key="1">
    <citation type="submission" date="2017-06" db="EMBL/GenBank/DDBJ databases">
        <authorList>
            <person name="Varghese N."/>
            <person name="Submissions S."/>
        </authorList>
    </citation>
    <scope>NUCLEOTIDE SEQUENCE [LARGE SCALE GENOMIC DNA]</scope>
    <source>
        <strain evidence="3">CIP 108523</strain>
    </source>
</reference>
<sequence>MTIYTDGLIVDRQRNLLDDVVSGQGDTAEAAFDQALFENPTMALRRSSELDQAEKGRVIQNEQQGWGYVAPEVREAPTTPLLSAEQARERVKESGLELTIGDEGIREGALDILMTRKKAETQRKFVLDNAPVSTVPVQLLAGFAASAIDPINIASAFVPIVGEARYASMLARATTRAARFGVRARVGALEGAVGAALVEPLVLHASAQDQSDYDMTDSLLNIAFGTVLGGGLHAAGGYVSDTRRTAGGMFSGSLSASTAGAVDNAPGATVEQRALRDMAILRGDDDPMTALNESLRRAIEADRPKIAEAARIQATEELTPTIRAELEEIANGKLPNIADIRTEISAITKRANGLDATFKERAKQFQSQQMTRKEAERAARESVALERQELTERQAEMEQSLEGNRQAEQARAELGRLERGELPEQFKERVGGRASEIESGFGLNNTARSVAENAPWQVRESALRSAVSQAVTGRPIDVQAIFDLADPIKRDAALARLKEPVKTVADPEGEVASYAADQTSDALDPTDLEGAEKMLADEEALTYEMAEQAGVDVEPYLKEANTVSQDADAYAAAYRAAALCQLRT</sequence>
<accession>A0A239C692</accession>
<organism evidence="2 3">
    <name type="scientific">Pseudomonas segetis</name>
    <dbReference type="NCBI Taxonomy" id="298908"/>
    <lineage>
        <taxon>Bacteria</taxon>
        <taxon>Pseudomonadati</taxon>
        <taxon>Pseudomonadota</taxon>
        <taxon>Gammaproteobacteria</taxon>
        <taxon>Pseudomonadales</taxon>
        <taxon>Pseudomonadaceae</taxon>
        <taxon>Pseudomonas</taxon>
    </lineage>
</organism>